<evidence type="ECO:0000256" key="1">
    <source>
        <dbReference type="ARBA" id="ARBA00004389"/>
    </source>
</evidence>
<dbReference type="Pfam" id="PF00400">
    <property type="entry name" value="WD40"/>
    <property type="match status" value="1"/>
</dbReference>
<feature type="region of interest" description="Disordered" evidence="11">
    <location>
        <begin position="422"/>
        <end position="445"/>
    </location>
</feature>
<evidence type="ECO:0000256" key="2">
    <source>
        <dbReference type="ARBA" id="ARBA00022448"/>
    </source>
</evidence>
<evidence type="ECO:0000256" key="9">
    <source>
        <dbReference type="ARBA" id="ARBA00022989"/>
    </source>
</evidence>
<evidence type="ECO:0000256" key="4">
    <source>
        <dbReference type="ARBA" id="ARBA00022692"/>
    </source>
</evidence>
<accession>A0A0B7NMB4</accession>
<gene>
    <name evidence="13" type="primary">PARPA_10967.1 scaffold 42005</name>
</gene>
<keyword evidence="7" id="KW-0931">ER-Golgi transport</keyword>
<evidence type="ECO:0000256" key="11">
    <source>
        <dbReference type="SAM" id="MobiDB-lite"/>
    </source>
</evidence>
<dbReference type="Proteomes" id="UP000054107">
    <property type="component" value="Unassembled WGS sequence"/>
</dbReference>
<keyword evidence="3" id="KW-0853">WD repeat</keyword>
<reference evidence="13 14" key="1">
    <citation type="submission" date="2014-09" db="EMBL/GenBank/DDBJ databases">
        <authorList>
            <person name="Ellenberger Sabrina"/>
        </authorList>
    </citation>
    <scope>NUCLEOTIDE SEQUENCE [LARGE SCALE GENOMIC DNA]</scope>
    <source>
        <strain evidence="13 14">CBS 412.66</strain>
    </source>
</reference>
<feature type="compositionally biased region" description="Basic and acidic residues" evidence="11">
    <location>
        <begin position="429"/>
        <end position="445"/>
    </location>
</feature>
<dbReference type="InterPro" id="IPR045260">
    <property type="entry name" value="Sec12-like"/>
</dbReference>
<dbReference type="PANTHER" id="PTHR23284:SF0">
    <property type="entry name" value="PROLACTIN REGULATORY ELEMENT-BINDING PROTEIN"/>
    <property type="match status" value="1"/>
</dbReference>
<dbReference type="InterPro" id="IPR001680">
    <property type="entry name" value="WD40_rpt"/>
</dbReference>
<dbReference type="GO" id="GO:0006888">
    <property type="term" value="P:endoplasmic reticulum to Golgi vesicle-mediated transport"/>
    <property type="evidence" value="ECO:0007669"/>
    <property type="project" value="TreeGrafter"/>
</dbReference>
<keyword evidence="6" id="KW-0256">Endoplasmic reticulum</keyword>
<dbReference type="SMART" id="SM00320">
    <property type="entry name" value="WD40"/>
    <property type="match status" value="3"/>
</dbReference>
<evidence type="ECO:0000313" key="14">
    <source>
        <dbReference type="Proteomes" id="UP000054107"/>
    </source>
</evidence>
<dbReference type="EMBL" id="LN733228">
    <property type="protein sequence ID" value="CEP16695.1"/>
    <property type="molecule type" value="Genomic_DNA"/>
</dbReference>
<evidence type="ECO:0000256" key="10">
    <source>
        <dbReference type="ARBA" id="ARBA00023136"/>
    </source>
</evidence>
<dbReference type="GO" id="GO:0005085">
    <property type="term" value="F:guanyl-nucleotide exchange factor activity"/>
    <property type="evidence" value="ECO:0007669"/>
    <property type="project" value="InterPro"/>
</dbReference>
<proteinExistence type="predicted"/>
<dbReference type="OrthoDB" id="2013972at2759"/>
<evidence type="ECO:0000256" key="5">
    <source>
        <dbReference type="ARBA" id="ARBA00022737"/>
    </source>
</evidence>
<dbReference type="GO" id="GO:0005789">
    <property type="term" value="C:endoplasmic reticulum membrane"/>
    <property type="evidence" value="ECO:0007669"/>
    <property type="project" value="UniProtKB-SubCell"/>
</dbReference>
<dbReference type="STRING" id="35722.A0A0B7NMB4"/>
<evidence type="ECO:0000256" key="7">
    <source>
        <dbReference type="ARBA" id="ARBA00022892"/>
    </source>
</evidence>
<keyword evidence="2" id="KW-0813">Transport</keyword>
<keyword evidence="5" id="KW-0677">Repeat</keyword>
<comment type="subcellular location">
    <subcellularLocation>
        <location evidence="1">Endoplasmic reticulum membrane</location>
        <topology evidence="1">Single-pass membrane protein</topology>
    </subcellularLocation>
</comment>
<dbReference type="PANTHER" id="PTHR23284">
    <property type="entry name" value="PROLACTIN REGULATORY ELEMENT BINDING PROTEIN"/>
    <property type="match status" value="1"/>
</dbReference>
<dbReference type="Gene3D" id="2.130.10.10">
    <property type="entry name" value="YVTN repeat-like/Quinoprotein amine dehydrogenase"/>
    <property type="match status" value="1"/>
</dbReference>
<evidence type="ECO:0000256" key="12">
    <source>
        <dbReference type="SAM" id="Phobius"/>
    </source>
</evidence>
<keyword evidence="9 12" id="KW-1133">Transmembrane helix</keyword>
<evidence type="ECO:0000256" key="6">
    <source>
        <dbReference type="ARBA" id="ARBA00022824"/>
    </source>
</evidence>
<dbReference type="GO" id="GO:0015031">
    <property type="term" value="P:protein transport"/>
    <property type="evidence" value="ECO:0007669"/>
    <property type="project" value="UniProtKB-KW"/>
</dbReference>
<keyword evidence="10 12" id="KW-0472">Membrane</keyword>
<evidence type="ECO:0000256" key="8">
    <source>
        <dbReference type="ARBA" id="ARBA00022927"/>
    </source>
</evidence>
<name>A0A0B7NMB4_9FUNG</name>
<organism evidence="13 14">
    <name type="scientific">Parasitella parasitica</name>
    <dbReference type="NCBI Taxonomy" id="35722"/>
    <lineage>
        <taxon>Eukaryota</taxon>
        <taxon>Fungi</taxon>
        <taxon>Fungi incertae sedis</taxon>
        <taxon>Mucoromycota</taxon>
        <taxon>Mucoromycotina</taxon>
        <taxon>Mucoromycetes</taxon>
        <taxon>Mucorales</taxon>
        <taxon>Mucorineae</taxon>
        <taxon>Mucoraceae</taxon>
        <taxon>Parasitella</taxon>
    </lineage>
</organism>
<dbReference type="InterPro" id="IPR011047">
    <property type="entry name" value="Quinoprotein_ADH-like_sf"/>
</dbReference>
<dbReference type="SUPFAM" id="SSF50998">
    <property type="entry name" value="Quinoprotein alcohol dehydrogenase-like"/>
    <property type="match status" value="1"/>
</dbReference>
<dbReference type="GO" id="GO:0003400">
    <property type="term" value="P:regulation of COPII vesicle coating"/>
    <property type="evidence" value="ECO:0007669"/>
    <property type="project" value="TreeGrafter"/>
</dbReference>
<protein>
    <submittedName>
        <fullName evidence="13">Uncharacterized protein</fullName>
    </submittedName>
</protein>
<keyword evidence="4 12" id="KW-0812">Transmembrane</keyword>
<dbReference type="InterPro" id="IPR015943">
    <property type="entry name" value="WD40/YVTN_repeat-like_dom_sf"/>
</dbReference>
<keyword evidence="14" id="KW-1185">Reference proteome</keyword>
<dbReference type="AlphaFoldDB" id="A0A0B7NMB4"/>
<evidence type="ECO:0000313" key="13">
    <source>
        <dbReference type="EMBL" id="CEP16695.1"/>
    </source>
</evidence>
<keyword evidence="8" id="KW-0653">Protein transport</keyword>
<feature type="transmembrane region" description="Helical" evidence="12">
    <location>
        <begin position="355"/>
        <end position="375"/>
    </location>
</feature>
<sequence>MSCPTFKVSVGFPVFGLGFTADNQLILGGGGGASRSGVKNKMVSYKIDVRRKDLEEDATFEFAATEDAPMCLDVHPSSPFVVVGVNGSEQDIKDGKNSNCRTFKILEDKLELETAISTLKSEDPEDYQKVVRFNEKGTLVATGTTDRQVQVFKYPEFESISQAITVSEDENDEVLDVDINLESEKLTCVLRDNLKLINLRGKNVGQVVQTISRSTITNKDTVQFRAFRYGRGFTKDFGFAVANGTTKPGAYIAKYDAYTLDQIKVVKVGSKPITAFAISKDGAVLAFASADFSITLLDALSFRTLTKINDAHGFSITCIAVSPDRRLLASASADNTCRIVSLPIQFGNGLAINPIYTLVLACAVAAMMVWILNFVELQPFFSLEDGKDVIEVPDATKAIVSQMSTPSSDSITTETYVIQDDSEQTAAIDKPKTTHWDEKTHRDEL</sequence>
<evidence type="ECO:0000256" key="3">
    <source>
        <dbReference type="ARBA" id="ARBA00022574"/>
    </source>
</evidence>